<dbReference type="EMBL" id="FUYC01000003">
    <property type="protein sequence ID" value="SKA77887.1"/>
    <property type="molecule type" value="Genomic_DNA"/>
</dbReference>
<reference evidence="1 2" key="1">
    <citation type="submission" date="2017-02" db="EMBL/GenBank/DDBJ databases">
        <authorList>
            <person name="Peterson S.W."/>
        </authorList>
    </citation>
    <scope>NUCLEOTIDE SEQUENCE [LARGE SCALE GENOMIC DNA]</scope>
    <source>
        <strain evidence="1 2">DSM 16080</strain>
    </source>
</reference>
<name>A0A1T4WL61_9BACT</name>
<proteinExistence type="predicted"/>
<dbReference type="RefSeq" id="WP_078716634.1">
    <property type="nucleotide sequence ID" value="NZ_FUYC01000003.1"/>
</dbReference>
<evidence type="ECO:0000313" key="1">
    <source>
        <dbReference type="EMBL" id="SKA77887.1"/>
    </source>
</evidence>
<evidence type="ECO:0000313" key="2">
    <source>
        <dbReference type="Proteomes" id="UP000190027"/>
    </source>
</evidence>
<dbReference type="Proteomes" id="UP000190027">
    <property type="component" value="Unassembled WGS sequence"/>
</dbReference>
<accession>A0A1T4WL61</accession>
<dbReference type="AlphaFoldDB" id="A0A1T4WL61"/>
<protein>
    <submittedName>
        <fullName evidence="1">Uncharacterized protein</fullName>
    </submittedName>
</protein>
<sequence length="168" mass="19286">MDENVLKTLTMAFAADVYESVDAARKDRDLKVFRHTMFEGEDGLQVFCGFFPKADLQAIPGLTEEFLSQLKTFNMVGVITDGKRAMELFHVGAQNKPFQGLEKAEDLAKVLDRDRLMIFLQSYFDVRGITIDLETVSYEDFLKVVEEQVFQFTTMKEMQIVDQFLGEN</sequence>
<dbReference type="OrthoDB" id="5455282at2"/>
<gene>
    <name evidence="1" type="ORF">SAMN02745704_01059</name>
</gene>
<dbReference type="STRING" id="1121449.SAMN02745704_01059"/>
<keyword evidence="2" id="KW-1185">Reference proteome</keyword>
<organism evidence="1 2">
    <name type="scientific">Paucidesulfovibrio gracilis DSM 16080</name>
    <dbReference type="NCBI Taxonomy" id="1121449"/>
    <lineage>
        <taxon>Bacteria</taxon>
        <taxon>Pseudomonadati</taxon>
        <taxon>Thermodesulfobacteriota</taxon>
        <taxon>Desulfovibrionia</taxon>
        <taxon>Desulfovibrionales</taxon>
        <taxon>Desulfovibrionaceae</taxon>
        <taxon>Paucidesulfovibrio</taxon>
    </lineage>
</organism>